<feature type="region of interest" description="Disordered" evidence="1">
    <location>
        <begin position="55"/>
        <end position="75"/>
    </location>
</feature>
<dbReference type="InterPro" id="IPR036875">
    <property type="entry name" value="Znf_CCHC_sf"/>
</dbReference>
<protein>
    <recommendedName>
        <fullName evidence="2">Retrovirus-related Pol polyprotein from transposon TNT 1-94-like beta-barrel domain-containing protein</fullName>
    </recommendedName>
</protein>
<name>A0ABM3AMU9_GOSHI</name>
<evidence type="ECO:0000313" key="3">
    <source>
        <dbReference type="Proteomes" id="UP000818029"/>
    </source>
</evidence>
<gene>
    <name evidence="4" type="primary">LOC121220777</name>
</gene>
<dbReference type="PANTHER" id="PTHR47592">
    <property type="entry name" value="PBF68 PROTEIN"/>
    <property type="match status" value="1"/>
</dbReference>
<dbReference type="SUPFAM" id="SSF57756">
    <property type="entry name" value="Retrovirus zinc finger-like domains"/>
    <property type="match status" value="1"/>
</dbReference>
<organism evidence="3 4">
    <name type="scientific">Gossypium hirsutum</name>
    <name type="common">Upland cotton</name>
    <name type="synonym">Gossypium mexicanum</name>
    <dbReference type="NCBI Taxonomy" id="3635"/>
    <lineage>
        <taxon>Eukaryota</taxon>
        <taxon>Viridiplantae</taxon>
        <taxon>Streptophyta</taxon>
        <taxon>Embryophyta</taxon>
        <taxon>Tracheophyta</taxon>
        <taxon>Spermatophyta</taxon>
        <taxon>Magnoliopsida</taxon>
        <taxon>eudicotyledons</taxon>
        <taxon>Gunneridae</taxon>
        <taxon>Pentapetalae</taxon>
        <taxon>rosids</taxon>
        <taxon>malvids</taxon>
        <taxon>Malvales</taxon>
        <taxon>Malvaceae</taxon>
        <taxon>Malvoideae</taxon>
        <taxon>Gossypium</taxon>
    </lineage>
</organism>
<evidence type="ECO:0000259" key="2">
    <source>
        <dbReference type="Pfam" id="PF22936"/>
    </source>
</evidence>
<dbReference type="RefSeq" id="XP_040956172.1">
    <property type="nucleotide sequence ID" value="XM_041100238.1"/>
</dbReference>
<dbReference type="PANTHER" id="PTHR47592:SF27">
    <property type="entry name" value="OS08G0421700 PROTEIN"/>
    <property type="match status" value="1"/>
</dbReference>
<feature type="domain" description="Retrovirus-related Pol polyprotein from transposon TNT 1-94-like beta-barrel" evidence="2">
    <location>
        <begin position="156"/>
        <end position="235"/>
    </location>
</feature>
<evidence type="ECO:0000256" key="1">
    <source>
        <dbReference type="SAM" id="MobiDB-lite"/>
    </source>
</evidence>
<dbReference type="GeneID" id="121220777"/>
<accession>A0ABM3AMU9</accession>
<dbReference type="Pfam" id="PF22936">
    <property type="entry name" value="Pol_BBD"/>
    <property type="match status" value="1"/>
</dbReference>
<proteinExistence type="predicted"/>
<evidence type="ECO:0000313" key="4">
    <source>
        <dbReference type="RefSeq" id="XP_040956172.1"/>
    </source>
</evidence>
<dbReference type="Proteomes" id="UP000818029">
    <property type="component" value="Chromosome D09"/>
</dbReference>
<keyword evidence="3" id="KW-1185">Reference proteome</keyword>
<sequence>MREEKTVKQYADIIMVVVNSTRLIEKRRASRVEDFQEGDFQAKAREASNTNVNKGKKFWKNRPKPDAARSSDQPCRYCKRSGHPEERCWFRLDALCQYCKKKGHVEKVCKNKGRPKQTHSQQKSEVVRVAEDISDHEEQVFVVSCSAAEKKCSKGWLLDSGCTNHMSPDASLFKALDRSCKTKVKVGNGQFLKAEGKGDVLIYTPTCNKVISNVLLVLEIDKNLLSIAQLLEKGYLIVFKGEQC</sequence>
<reference evidence="3" key="1">
    <citation type="journal article" date="2020" name="Nat. Genet.">
        <title>Genomic diversifications of five Gossypium allopolyploid species and their impact on cotton improvement.</title>
        <authorList>
            <person name="Chen Z.J."/>
            <person name="Sreedasyam A."/>
            <person name="Ando A."/>
            <person name="Song Q."/>
            <person name="De Santiago L.M."/>
            <person name="Hulse-Kemp A.M."/>
            <person name="Ding M."/>
            <person name="Ye W."/>
            <person name="Kirkbride R.C."/>
            <person name="Jenkins J."/>
            <person name="Plott C."/>
            <person name="Lovell J."/>
            <person name="Lin Y.M."/>
            <person name="Vaughn R."/>
            <person name="Liu B."/>
            <person name="Simpson S."/>
            <person name="Scheffler B.E."/>
            <person name="Wen L."/>
            <person name="Saski C.A."/>
            <person name="Grover C.E."/>
            <person name="Hu G."/>
            <person name="Conover J.L."/>
            <person name="Carlson J.W."/>
            <person name="Shu S."/>
            <person name="Boston L.B."/>
            <person name="Williams M."/>
            <person name="Peterson D.G."/>
            <person name="McGee K."/>
            <person name="Jones D.C."/>
            <person name="Wendel J.F."/>
            <person name="Stelly D.M."/>
            <person name="Grimwood J."/>
            <person name="Schmutz J."/>
        </authorList>
    </citation>
    <scope>NUCLEOTIDE SEQUENCE [LARGE SCALE GENOMIC DNA]</scope>
    <source>
        <strain evidence="3">cv. TM-1</strain>
    </source>
</reference>
<reference evidence="4" key="2">
    <citation type="submission" date="2025-08" db="UniProtKB">
        <authorList>
            <consortium name="RefSeq"/>
        </authorList>
    </citation>
    <scope>IDENTIFICATION</scope>
</reference>
<dbReference type="InterPro" id="IPR054722">
    <property type="entry name" value="PolX-like_BBD"/>
</dbReference>